<evidence type="ECO:0000256" key="1">
    <source>
        <dbReference type="SAM" id="MobiDB-lite"/>
    </source>
</evidence>
<protein>
    <submittedName>
        <fullName evidence="2">Uncharacterized protein</fullName>
    </submittedName>
</protein>
<accession>A0AAW2ZNU5</accession>
<evidence type="ECO:0000313" key="2">
    <source>
        <dbReference type="EMBL" id="KAL0490887.1"/>
    </source>
</evidence>
<reference evidence="2 3" key="1">
    <citation type="submission" date="2024-03" db="EMBL/GenBank/DDBJ databases">
        <title>The Acrasis kona genome and developmental transcriptomes reveal deep origins of eukaryotic multicellular pathways.</title>
        <authorList>
            <person name="Sheikh S."/>
            <person name="Fu C.-J."/>
            <person name="Brown M.W."/>
            <person name="Baldauf S.L."/>
        </authorList>
    </citation>
    <scope>NUCLEOTIDE SEQUENCE [LARGE SCALE GENOMIC DNA]</scope>
    <source>
        <strain evidence="2 3">ATCC MYA-3509</strain>
    </source>
</reference>
<dbReference type="EMBL" id="JAOPGA020001733">
    <property type="protein sequence ID" value="KAL0490887.1"/>
    <property type="molecule type" value="Genomic_DNA"/>
</dbReference>
<comment type="caution">
    <text evidence="2">The sequence shown here is derived from an EMBL/GenBank/DDBJ whole genome shotgun (WGS) entry which is preliminary data.</text>
</comment>
<proteinExistence type="predicted"/>
<sequence length="252" mass="29042">MSKKQDSVLEHCEEFNILFKNVPQDLSPTEDELYHWACSNFDLMEIDNIDDAVKKRSCHLTHYQNTDQPSVVSLILRTEMTKKEAETLIILVVEHVVSINEEEVYHVSKHSFDFPPTETNKSIFLEMNGAGIPCNIYPDMEFYPHKPTATPTRRAGGSGTDEMQHQYHQPHDVTSRQMTTPTSPVDRVGGSSMSTDQLLTRSHLVSPKYSLLLIQCHLTKLNQNDSYFIYKEWIDKRTNQRRDLECLAPREG</sequence>
<dbReference type="AlphaFoldDB" id="A0AAW2ZNU5"/>
<name>A0AAW2ZNU5_9EUKA</name>
<keyword evidence="3" id="KW-1185">Reference proteome</keyword>
<feature type="compositionally biased region" description="Basic and acidic residues" evidence="1">
    <location>
        <begin position="162"/>
        <end position="174"/>
    </location>
</feature>
<dbReference type="Proteomes" id="UP001431209">
    <property type="component" value="Unassembled WGS sequence"/>
</dbReference>
<gene>
    <name evidence="2" type="ORF">AKO1_002585</name>
</gene>
<feature type="region of interest" description="Disordered" evidence="1">
    <location>
        <begin position="149"/>
        <end position="194"/>
    </location>
</feature>
<evidence type="ECO:0000313" key="3">
    <source>
        <dbReference type="Proteomes" id="UP001431209"/>
    </source>
</evidence>
<organism evidence="2 3">
    <name type="scientific">Acrasis kona</name>
    <dbReference type="NCBI Taxonomy" id="1008807"/>
    <lineage>
        <taxon>Eukaryota</taxon>
        <taxon>Discoba</taxon>
        <taxon>Heterolobosea</taxon>
        <taxon>Tetramitia</taxon>
        <taxon>Eutetramitia</taxon>
        <taxon>Acrasidae</taxon>
        <taxon>Acrasis</taxon>
    </lineage>
</organism>